<evidence type="ECO:0000256" key="4">
    <source>
        <dbReference type="ARBA" id="ARBA00022759"/>
    </source>
</evidence>
<dbReference type="InterPro" id="IPR023091">
    <property type="entry name" value="MetalPrtase_cat_dom_sf_prd"/>
</dbReference>
<dbReference type="Gene3D" id="3.40.390.30">
    <property type="entry name" value="Metalloproteases ('zincins'), catalytic domain"/>
    <property type="match status" value="1"/>
</dbReference>
<keyword evidence="3 7" id="KW-0479">Metal-binding</keyword>
<evidence type="ECO:0000256" key="6">
    <source>
        <dbReference type="ARBA" id="ARBA00022833"/>
    </source>
</evidence>
<dbReference type="GO" id="GO:0004222">
    <property type="term" value="F:metalloendopeptidase activity"/>
    <property type="evidence" value="ECO:0007669"/>
    <property type="project" value="InterPro"/>
</dbReference>
<comment type="function">
    <text evidence="7">Single strand-specific metallo-endoribonuclease involved in late-stage 70S ribosome quality control and in maturation of the 3' terminus of the 16S rRNA.</text>
</comment>
<evidence type="ECO:0000313" key="8">
    <source>
        <dbReference type="EMBL" id="OHA47186.1"/>
    </source>
</evidence>
<accession>A0A1G2PFR2</accession>
<evidence type="ECO:0000256" key="1">
    <source>
        <dbReference type="ARBA" id="ARBA00010875"/>
    </source>
</evidence>
<comment type="subcellular location">
    <subcellularLocation>
        <location evidence="7">Cytoplasm</location>
    </subcellularLocation>
</comment>
<dbReference type="EMBL" id="MHSQ01000021">
    <property type="protein sequence ID" value="OHA47186.1"/>
    <property type="molecule type" value="Genomic_DNA"/>
</dbReference>
<keyword evidence="7" id="KW-0963">Cytoplasm</keyword>
<dbReference type="AlphaFoldDB" id="A0A1G2PFR2"/>
<sequence>MSKTLFDQIKKTILGNKYELSLVFTTATKIKELNKIYRQINKPTDILSFPLSKNSGEIFICRSKAKKEMAKFNRPYENFLSFLFIHGLVHLKGYDHSPQMEKVEEKFRKKFGV</sequence>
<keyword evidence="7" id="KW-0698">rRNA processing</keyword>
<organism evidence="8 9">
    <name type="scientific">Candidatus Taylorbacteria bacterium RIFOXYD2_FULL_36_9</name>
    <dbReference type="NCBI Taxonomy" id="1802338"/>
    <lineage>
        <taxon>Bacteria</taxon>
        <taxon>Candidatus Tayloriibacteriota</taxon>
    </lineage>
</organism>
<dbReference type="Pfam" id="PF02130">
    <property type="entry name" value="YbeY"/>
    <property type="match status" value="1"/>
</dbReference>
<dbReference type="PANTHER" id="PTHR46986">
    <property type="entry name" value="ENDORIBONUCLEASE YBEY, CHLOROPLASTIC"/>
    <property type="match status" value="1"/>
</dbReference>
<proteinExistence type="inferred from homology"/>
<comment type="similarity">
    <text evidence="1 7">Belongs to the endoribonuclease YbeY family.</text>
</comment>
<keyword evidence="5 7" id="KW-0378">Hydrolase</keyword>
<dbReference type="NCBIfam" id="TIGR00043">
    <property type="entry name" value="rRNA maturation RNase YbeY"/>
    <property type="match status" value="1"/>
</dbReference>
<dbReference type="STRING" id="1802338.A2541_01480"/>
<evidence type="ECO:0000313" key="9">
    <source>
        <dbReference type="Proteomes" id="UP000176965"/>
    </source>
</evidence>
<keyword evidence="6 7" id="KW-0862">Zinc</keyword>
<protein>
    <recommendedName>
        <fullName evidence="7">Endoribonuclease YbeY</fullName>
        <ecNumber evidence="7">3.1.-.-</ecNumber>
    </recommendedName>
</protein>
<dbReference type="Proteomes" id="UP000176965">
    <property type="component" value="Unassembled WGS sequence"/>
</dbReference>
<comment type="cofactor">
    <cofactor evidence="7">
        <name>Zn(2+)</name>
        <dbReference type="ChEBI" id="CHEBI:29105"/>
    </cofactor>
    <text evidence="7">Binds 1 zinc ion.</text>
</comment>
<comment type="caution">
    <text evidence="8">The sequence shown here is derived from an EMBL/GenBank/DDBJ whole genome shotgun (WGS) entry which is preliminary data.</text>
</comment>
<evidence type="ECO:0000256" key="3">
    <source>
        <dbReference type="ARBA" id="ARBA00022723"/>
    </source>
</evidence>
<keyword evidence="2 7" id="KW-0540">Nuclease</keyword>
<dbReference type="GO" id="GO:0008270">
    <property type="term" value="F:zinc ion binding"/>
    <property type="evidence" value="ECO:0007669"/>
    <property type="project" value="UniProtKB-UniRule"/>
</dbReference>
<evidence type="ECO:0000256" key="2">
    <source>
        <dbReference type="ARBA" id="ARBA00022722"/>
    </source>
</evidence>
<evidence type="ECO:0000256" key="5">
    <source>
        <dbReference type="ARBA" id="ARBA00022801"/>
    </source>
</evidence>
<dbReference type="HAMAP" id="MF_00009">
    <property type="entry name" value="Endoribonucl_YbeY"/>
    <property type="match status" value="1"/>
</dbReference>
<evidence type="ECO:0000256" key="7">
    <source>
        <dbReference type="HAMAP-Rule" id="MF_00009"/>
    </source>
</evidence>
<dbReference type="GO" id="GO:0006364">
    <property type="term" value="P:rRNA processing"/>
    <property type="evidence" value="ECO:0007669"/>
    <property type="project" value="UniProtKB-UniRule"/>
</dbReference>
<dbReference type="PANTHER" id="PTHR46986:SF1">
    <property type="entry name" value="ENDORIBONUCLEASE YBEY, CHLOROPLASTIC"/>
    <property type="match status" value="1"/>
</dbReference>
<dbReference type="InterPro" id="IPR002036">
    <property type="entry name" value="YbeY"/>
</dbReference>
<feature type="binding site" evidence="7">
    <location>
        <position position="90"/>
    </location>
    <ligand>
        <name>Zn(2+)</name>
        <dbReference type="ChEBI" id="CHEBI:29105"/>
        <note>catalytic</note>
    </ligand>
</feature>
<dbReference type="EC" id="3.1.-.-" evidence="7"/>
<keyword evidence="7" id="KW-0690">Ribosome biogenesis</keyword>
<dbReference type="GO" id="GO:0005737">
    <property type="term" value="C:cytoplasm"/>
    <property type="evidence" value="ECO:0007669"/>
    <property type="project" value="UniProtKB-SubCell"/>
</dbReference>
<name>A0A1G2PFR2_9BACT</name>
<keyword evidence="4 7" id="KW-0255">Endonuclease</keyword>
<dbReference type="SUPFAM" id="SSF55486">
    <property type="entry name" value="Metalloproteases ('zincins'), catalytic domain"/>
    <property type="match status" value="1"/>
</dbReference>
<feature type="binding site" evidence="7">
    <location>
        <position position="96"/>
    </location>
    <ligand>
        <name>Zn(2+)</name>
        <dbReference type="ChEBI" id="CHEBI:29105"/>
        <note>catalytic</note>
    </ligand>
</feature>
<feature type="binding site" evidence="7">
    <location>
        <position position="86"/>
    </location>
    <ligand>
        <name>Zn(2+)</name>
        <dbReference type="ChEBI" id="CHEBI:29105"/>
        <note>catalytic</note>
    </ligand>
</feature>
<reference evidence="8 9" key="1">
    <citation type="journal article" date="2016" name="Nat. Commun.">
        <title>Thousands of microbial genomes shed light on interconnected biogeochemical processes in an aquifer system.</title>
        <authorList>
            <person name="Anantharaman K."/>
            <person name="Brown C.T."/>
            <person name="Hug L.A."/>
            <person name="Sharon I."/>
            <person name="Castelle C.J."/>
            <person name="Probst A.J."/>
            <person name="Thomas B.C."/>
            <person name="Singh A."/>
            <person name="Wilkins M.J."/>
            <person name="Karaoz U."/>
            <person name="Brodie E.L."/>
            <person name="Williams K.H."/>
            <person name="Hubbard S.S."/>
            <person name="Banfield J.F."/>
        </authorList>
    </citation>
    <scope>NUCLEOTIDE SEQUENCE [LARGE SCALE GENOMIC DNA]</scope>
</reference>
<gene>
    <name evidence="7" type="primary">ybeY</name>
    <name evidence="8" type="ORF">A2541_01480</name>
</gene>
<dbReference type="GO" id="GO:0004521">
    <property type="term" value="F:RNA endonuclease activity"/>
    <property type="evidence" value="ECO:0007669"/>
    <property type="project" value="UniProtKB-UniRule"/>
</dbReference>